<gene>
    <name evidence="4" type="ORF">GCM10025770_25220</name>
</gene>
<evidence type="ECO:0000256" key="3">
    <source>
        <dbReference type="ARBA" id="ARBA00023002"/>
    </source>
</evidence>
<keyword evidence="3" id="KW-0560">Oxidoreductase</keyword>
<dbReference type="Gene3D" id="3.20.20.70">
    <property type="entry name" value="Aldolase class I"/>
    <property type="match status" value="1"/>
</dbReference>
<reference evidence="5" key="1">
    <citation type="journal article" date="2019" name="Int. J. Syst. Evol. Microbiol.">
        <title>The Global Catalogue of Microorganisms (GCM) 10K type strain sequencing project: providing services to taxonomists for standard genome sequencing and annotation.</title>
        <authorList>
            <consortium name="The Broad Institute Genomics Platform"/>
            <consortium name="The Broad Institute Genome Sequencing Center for Infectious Disease"/>
            <person name="Wu L."/>
            <person name="Ma J."/>
        </authorList>
    </citation>
    <scope>NUCLEOTIDE SEQUENCE [LARGE SCALE GENOMIC DNA]</scope>
    <source>
        <strain evidence="5">JCM 18715</strain>
    </source>
</reference>
<evidence type="ECO:0000313" key="5">
    <source>
        <dbReference type="Proteomes" id="UP001500547"/>
    </source>
</evidence>
<comment type="caution">
    <text evidence="4">The sequence shown here is derived from an EMBL/GenBank/DDBJ whole genome shotgun (WGS) entry which is preliminary data.</text>
</comment>
<evidence type="ECO:0000313" key="4">
    <source>
        <dbReference type="EMBL" id="GAA5167120.1"/>
    </source>
</evidence>
<evidence type="ECO:0000256" key="2">
    <source>
        <dbReference type="ARBA" id="ARBA00022643"/>
    </source>
</evidence>
<keyword evidence="5" id="KW-1185">Reference proteome</keyword>
<dbReference type="EMBL" id="BAABLD010000008">
    <property type="protein sequence ID" value="GAA5167120.1"/>
    <property type="molecule type" value="Genomic_DNA"/>
</dbReference>
<dbReference type="PANTHER" id="PTHR32332">
    <property type="entry name" value="2-NITROPROPANE DIOXYGENASE"/>
    <property type="match status" value="1"/>
</dbReference>
<dbReference type="PANTHER" id="PTHR32332:SF18">
    <property type="entry name" value="2-NITROPROPANE DIOXYGENASE"/>
    <property type="match status" value="1"/>
</dbReference>
<dbReference type="GO" id="GO:0004497">
    <property type="term" value="F:monooxygenase activity"/>
    <property type="evidence" value="ECO:0007669"/>
    <property type="project" value="UniProtKB-KW"/>
</dbReference>
<name>A0ABP9QTX9_9RHOO</name>
<dbReference type="InterPro" id="IPR013785">
    <property type="entry name" value="Aldolase_TIM"/>
</dbReference>
<dbReference type="RefSeq" id="WP_345533335.1">
    <property type="nucleotide sequence ID" value="NZ_BAABLD010000008.1"/>
</dbReference>
<proteinExistence type="predicted"/>
<dbReference type="CDD" id="cd04730">
    <property type="entry name" value="NPD_like"/>
    <property type="match status" value="1"/>
</dbReference>
<keyword evidence="1" id="KW-0285">Flavoprotein</keyword>
<protein>
    <submittedName>
        <fullName evidence="4">Nitronate monooxygenase family protein</fullName>
    </submittedName>
</protein>
<keyword evidence="2" id="KW-0288">FMN</keyword>
<organism evidence="4 5">
    <name type="scientific">Viridibacterium curvum</name>
    <dbReference type="NCBI Taxonomy" id="1101404"/>
    <lineage>
        <taxon>Bacteria</taxon>
        <taxon>Pseudomonadati</taxon>
        <taxon>Pseudomonadota</taxon>
        <taxon>Betaproteobacteria</taxon>
        <taxon>Rhodocyclales</taxon>
        <taxon>Rhodocyclaceae</taxon>
        <taxon>Viridibacterium</taxon>
    </lineage>
</organism>
<sequence length="404" mass="43096">MTAAIPVLTHTLPNLILRGRPLLPVVQGGMGVGVSAHRLAGTVASLGGLGTIASVDLRRLHADLMARTEGATRELIEAANLEALDREVKAALELARGAGAVAVNVMRAVSQYADYVRQACRSGANAIVMGAGLPLDLPELVSEFKEVALIPILSDARGLSLVVKRWMRKGRLPDAVVLEHPGWAGGHLGAANVGDTANQRFDMETVLPECVQALEQLGLKPGEIPLIAAGGVNSHERIRELMALGASAVQVGTAFAVTEEGDADIEFKHVLANAKPEDIVEFMSVAGLPARAVNTPWLSRYLQRETKLQAAAERTADAERNCSQRWDCLIQCGLRDRLPKAGQFCIDKHLAAACHGDVKNGLFFRGKGMLPFGNEIRPVRDVLEFLLRAPQALGSPLTKAARPA</sequence>
<keyword evidence="4" id="KW-0503">Monooxygenase</keyword>
<evidence type="ECO:0000256" key="1">
    <source>
        <dbReference type="ARBA" id="ARBA00022630"/>
    </source>
</evidence>
<dbReference type="SUPFAM" id="SSF51412">
    <property type="entry name" value="Inosine monophosphate dehydrogenase (IMPDH)"/>
    <property type="match status" value="1"/>
</dbReference>
<dbReference type="InterPro" id="IPR004136">
    <property type="entry name" value="NMO"/>
</dbReference>
<dbReference type="Pfam" id="PF03060">
    <property type="entry name" value="NMO"/>
    <property type="match status" value="1"/>
</dbReference>
<dbReference type="Proteomes" id="UP001500547">
    <property type="component" value="Unassembled WGS sequence"/>
</dbReference>
<accession>A0ABP9QTX9</accession>